<sequence length="179" mass="19480">MLSTLIHTAGAVIAFCFVITIVKTALAAPAWWLLMVLTAVMILPVNVLSWAGLPHWVAVMPMAAMLAIQVWSLFQLASVQWDRLQQLRQDRNGATTSAPASEGSADPMIAAVTPAAATVGWWEAPLVDQATPADDKPVDEPQPFDALTDRRGTEADGERSCEDDDLAFEDLIRRNFTVH</sequence>
<reference evidence="3 4" key="1">
    <citation type="submission" date="2023-04" db="EMBL/GenBank/DDBJ databases">
        <title>Forest soil microbial communities from Buena Vista Peninsula, Colon Province, Panama.</title>
        <authorList>
            <person name="Bouskill N."/>
        </authorList>
    </citation>
    <scope>NUCLEOTIDE SEQUENCE [LARGE SCALE GENOMIC DNA]</scope>
    <source>
        <strain evidence="3 4">CFH S0262</strain>
    </source>
</reference>
<evidence type="ECO:0000256" key="1">
    <source>
        <dbReference type="SAM" id="MobiDB-lite"/>
    </source>
</evidence>
<comment type="caution">
    <text evidence="3">The sequence shown here is derived from an EMBL/GenBank/DDBJ whole genome shotgun (WGS) entry which is preliminary data.</text>
</comment>
<feature type="transmembrane region" description="Helical" evidence="2">
    <location>
        <begin position="6"/>
        <end position="26"/>
    </location>
</feature>
<dbReference type="EMBL" id="JARXVC010000024">
    <property type="protein sequence ID" value="MDH6284575.1"/>
    <property type="molecule type" value="Genomic_DNA"/>
</dbReference>
<evidence type="ECO:0000313" key="3">
    <source>
        <dbReference type="EMBL" id="MDH6284575.1"/>
    </source>
</evidence>
<dbReference type="Proteomes" id="UP001160334">
    <property type="component" value="Unassembled WGS sequence"/>
</dbReference>
<name>A0ABT6MK33_9NOCA</name>
<evidence type="ECO:0000256" key="2">
    <source>
        <dbReference type="SAM" id="Phobius"/>
    </source>
</evidence>
<keyword evidence="2" id="KW-0812">Transmembrane</keyword>
<organism evidence="3 4">
    <name type="scientific">Prescottella agglutinans</name>
    <dbReference type="NCBI Taxonomy" id="1644129"/>
    <lineage>
        <taxon>Bacteria</taxon>
        <taxon>Bacillati</taxon>
        <taxon>Actinomycetota</taxon>
        <taxon>Actinomycetes</taxon>
        <taxon>Mycobacteriales</taxon>
        <taxon>Nocardiaceae</taxon>
        <taxon>Prescottella</taxon>
    </lineage>
</organism>
<evidence type="ECO:0000313" key="4">
    <source>
        <dbReference type="Proteomes" id="UP001160334"/>
    </source>
</evidence>
<gene>
    <name evidence="3" type="ORF">M2280_005836</name>
</gene>
<feature type="transmembrane region" description="Helical" evidence="2">
    <location>
        <begin position="59"/>
        <end position="79"/>
    </location>
</feature>
<accession>A0ABT6MK33</accession>
<feature type="transmembrane region" description="Helical" evidence="2">
    <location>
        <begin position="33"/>
        <end position="53"/>
    </location>
</feature>
<feature type="compositionally biased region" description="Basic and acidic residues" evidence="1">
    <location>
        <begin position="147"/>
        <end position="160"/>
    </location>
</feature>
<keyword evidence="2" id="KW-1133">Transmembrane helix</keyword>
<keyword evidence="2" id="KW-0472">Membrane</keyword>
<dbReference type="RefSeq" id="WP_280763791.1">
    <property type="nucleotide sequence ID" value="NZ_JARXVC010000024.1"/>
</dbReference>
<feature type="region of interest" description="Disordered" evidence="1">
    <location>
        <begin position="130"/>
        <end position="161"/>
    </location>
</feature>
<keyword evidence="4" id="KW-1185">Reference proteome</keyword>
<protein>
    <submittedName>
        <fullName evidence="3">Uncharacterized protein</fullName>
    </submittedName>
</protein>
<proteinExistence type="predicted"/>